<dbReference type="InterPro" id="IPR051545">
    <property type="entry name" value="NAD(P)H_dehydrogenase_qn"/>
</dbReference>
<accession>A0A366X3T0</accession>
<feature type="domain" description="Flavodoxin-like fold" evidence="3">
    <location>
        <begin position="4"/>
        <end position="186"/>
    </location>
</feature>
<dbReference type="AlphaFoldDB" id="A0A366X3T0"/>
<gene>
    <name evidence="4" type="ORF">DS909_07690</name>
</gene>
<dbReference type="SUPFAM" id="SSF52218">
    <property type="entry name" value="Flavoproteins"/>
    <property type="match status" value="1"/>
</dbReference>
<comment type="similarity">
    <text evidence="1">Belongs to the NAD(P)H dehydrogenase (quinone) family.</text>
</comment>
<dbReference type="EMBL" id="QOCE01000018">
    <property type="protein sequence ID" value="RBW57659.1"/>
    <property type="molecule type" value="Genomic_DNA"/>
</dbReference>
<reference evidence="4 5" key="1">
    <citation type="submission" date="2018-07" db="EMBL/GenBank/DDBJ databases">
        <title>Modular assembly of carbohydrate-degrading microbial communities in the ocean.</title>
        <authorList>
            <person name="Enke T.N."/>
            <person name="Datta M.S."/>
            <person name="Schwartzman J.A."/>
            <person name="Cermak N."/>
            <person name="Schmitz D.A."/>
            <person name="Barrere J."/>
            <person name="Cordero O.X."/>
        </authorList>
    </citation>
    <scope>NUCLEOTIDE SEQUENCE [LARGE SCALE GENOMIC DNA]</scope>
    <source>
        <strain evidence="4 5">C3M10</strain>
    </source>
</reference>
<dbReference type="PANTHER" id="PTHR10204:SF34">
    <property type="entry name" value="NAD(P)H DEHYDROGENASE [QUINONE] 1 ISOFORM 1"/>
    <property type="match status" value="1"/>
</dbReference>
<evidence type="ECO:0000256" key="1">
    <source>
        <dbReference type="ARBA" id="ARBA00006252"/>
    </source>
</evidence>
<evidence type="ECO:0000256" key="2">
    <source>
        <dbReference type="ARBA" id="ARBA00023002"/>
    </source>
</evidence>
<sequence length="197" mass="22128">MAQKRIFILNGHPAENSLNRTLAESYAQAAQEAGHEVRLTHLHNISFDPDFGYGGYSVQKPLEAELEQVLADIEWSQHMVLTTPMWWGGVPAKLKGLFDRALLPGRAFNTRETNWIGMPSPMLTGRTGRVIMTSDTPNFFMRLVYRNAMLRQLRDQILGFVGIKPARFTHFSGASDPKPAKIEQWITQVKGYGTVAA</sequence>
<protein>
    <submittedName>
        <fullName evidence="4">Flavodoxin family protein</fullName>
    </submittedName>
</protein>
<organism evidence="4 5">
    <name type="scientific">Phaeobacter gallaeciensis</name>
    <dbReference type="NCBI Taxonomy" id="60890"/>
    <lineage>
        <taxon>Bacteria</taxon>
        <taxon>Pseudomonadati</taxon>
        <taxon>Pseudomonadota</taxon>
        <taxon>Alphaproteobacteria</taxon>
        <taxon>Rhodobacterales</taxon>
        <taxon>Roseobacteraceae</taxon>
        <taxon>Phaeobacter</taxon>
    </lineage>
</organism>
<dbReference type="Gene3D" id="3.40.50.360">
    <property type="match status" value="1"/>
</dbReference>
<comment type="caution">
    <text evidence="4">The sequence shown here is derived from an EMBL/GenBank/DDBJ whole genome shotgun (WGS) entry which is preliminary data.</text>
</comment>
<dbReference type="InterPro" id="IPR003680">
    <property type="entry name" value="Flavodoxin_fold"/>
</dbReference>
<evidence type="ECO:0000313" key="5">
    <source>
        <dbReference type="Proteomes" id="UP000252706"/>
    </source>
</evidence>
<dbReference type="GO" id="GO:0005829">
    <property type="term" value="C:cytosol"/>
    <property type="evidence" value="ECO:0007669"/>
    <property type="project" value="TreeGrafter"/>
</dbReference>
<evidence type="ECO:0000313" key="4">
    <source>
        <dbReference type="EMBL" id="RBW57659.1"/>
    </source>
</evidence>
<dbReference type="Proteomes" id="UP000252706">
    <property type="component" value="Unassembled WGS sequence"/>
</dbReference>
<evidence type="ECO:0000259" key="3">
    <source>
        <dbReference type="Pfam" id="PF02525"/>
    </source>
</evidence>
<dbReference type="OrthoDB" id="9798454at2"/>
<keyword evidence="2" id="KW-0560">Oxidoreductase</keyword>
<dbReference type="RefSeq" id="WP_113822876.1">
    <property type="nucleotide sequence ID" value="NZ_QOCE01000018.1"/>
</dbReference>
<dbReference type="InterPro" id="IPR029039">
    <property type="entry name" value="Flavoprotein-like_sf"/>
</dbReference>
<dbReference type="GO" id="GO:0003955">
    <property type="term" value="F:NAD(P)H dehydrogenase (quinone) activity"/>
    <property type="evidence" value="ECO:0007669"/>
    <property type="project" value="TreeGrafter"/>
</dbReference>
<name>A0A366X3T0_9RHOB</name>
<dbReference type="Pfam" id="PF02525">
    <property type="entry name" value="Flavodoxin_2"/>
    <property type="match status" value="1"/>
</dbReference>
<proteinExistence type="inferred from homology"/>
<dbReference type="PANTHER" id="PTHR10204">
    <property type="entry name" value="NAD P H OXIDOREDUCTASE-RELATED"/>
    <property type="match status" value="1"/>
</dbReference>